<evidence type="ECO:0000313" key="1">
    <source>
        <dbReference type="EMBL" id="KAK8166907.1"/>
    </source>
</evidence>
<organism evidence="1 2">
    <name type="scientific">Phyllosticta citrichinensis</name>
    <dbReference type="NCBI Taxonomy" id="1130410"/>
    <lineage>
        <taxon>Eukaryota</taxon>
        <taxon>Fungi</taxon>
        <taxon>Dikarya</taxon>
        <taxon>Ascomycota</taxon>
        <taxon>Pezizomycotina</taxon>
        <taxon>Dothideomycetes</taxon>
        <taxon>Dothideomycetes incertae sedis</taxon>
        <taxon>Botryosphaeriales</taxon>
        <taxon>Phyllostictaceae</taxon>
        <taxon>Phyllosticta</taxon>
    </lineage>
</organism>
<sequence>MLVMSEEQVLPGLRGELFWHDSAFRFLADTQRQHLPFLQITPSGINPRARACCSCGKSRVELANFLSSDFRDAALRARATDPTHSIVADFHDSDRQRTVCGRVNNAPSLTKARGKCMFLTSTTTLDPSHSSSFLYHKREWIKQPKEKRPPFDQETKE</sequence>
<dbReference type="InterPro" id="IPR036459">
    <property type="entry name" value="Viral_capsid_core_dom_sf_HBV"/>
</dbReference>
<dbReference type="SUPFAM" id="SSF47852">
    <property type="entry name" value="Hepatitis B viral capsid (hbcag)"/>
    <property type="match status" value="1"/>
</dbReference>
<dbReference type="EMBL" id="JBBWUH010000005">
    <property type="protein sequence ID" value="KAK8166907.1"/>
    <property type="molecule type" value="Genomic_DNA"/>
</dbReference>
<dbReference type="Proteomes" id="UP001456524">
    <property type="component" value="Unassembled WGS sequence"/>
</dbReference>
<name>A0ABR1XUE3_9PEZI</name>
<reference evidence="1 2" key="1">
    <citation type="journal article" date="2022" name="G3 (Bethesda)">
        <title>Enemy or ally: a genomic approach to elucidate the lifestyle of Phyllosticta citrichinaensis.</title>
        <authorList>
            <person name="Buijs V.A."/>
            <person name="Groenewald J.Z."/>
            <person name="Haridas S."/>
            <person name="LaButti K.M."/>
            <person name="Lipzen A."/>
            <person name="Martin F.M."/>
            <person name="Barry K."/>
            <person name="Grigoriev I.V."/>
            <person name="Crous P.W."/>
            <person name="Seidl M.F."/>
        </authorList>
    </citation>
    <scope>NUCLEOTIDE SEQUENCE [LARGE SCALE GENOMIC DNA]</scope>
    <source>
        <strain evidence="1 2">CBS 129764</strain>
    </source>
</reference>
<evidence type="ECO:0000313" key="2">
    <source>
        <dbReference type="Proteomes" id="UP001456524"/>
    </source>
</evidence>
<protein>
    <submittedName>
        <fullName evidence="1">Uncharacterized protein</fullName>
    </submittedName>
</protein>
<keyword evidence="2" id="KW-1185">Reference proteome</keyword>
<gene>
    <name evidence="1" type="ORF">IWX90DRAFT_227337</name>
</gene>
<proteinExistence type="predicted"/>
<accession>A0ABR1XUE3</accession>
<comment type="caution">
    <text evidence="1">The sequence shown here is derived from an EMBL/GenBank/DDBJ whole genome shotgun (WGS) entry which is preliminary data.</text>
</comment>